<dbReference type="PANTHER" id="PTHR15460:SF3">
    <property type="entry name" value="PEROXISOMAL MEMBRANE PROTEIN 4"/>
    <property type="match status" value="1"/>
</dbReference>
<dbReference type="GO" id="GO:0005778">
    <property type="term" value="C:peroxisomal membrane"/>
    <property type="evidence" value="ECO:0007669"/>
    <property type="project" value="TreeGrafter"/>
</dbReference>
<reference evidence="1" key="1">
    <citation type="journal article" date="2023" name="Mol. Plant Microbe Interact.">
        <title>Elucidating the Obligate Nature and Biological Capacity of an Invasive Fungal Corn Pathogen.</title>
        <authorList>
            <person name="MacCready J.S."/>
            <person name="Roggenkamp E.M."/>
            <person name="Gdanetz K."/>
            <person name="Chilvers M.I."/>
        </authorList>
    </citation>
    <scope>NUCLEOTIDE SEQUENCE</scope>
    <source>
        <strain evidence="1">PM02</strain>
    </source>
</reference>
<dbReference type="EMBL" id="JAQQPM010000003">
    <property type="protein sequence ID" value="KAK2069684.1"/>
    <property type="molecule type" value="Genomic_DNA"/>
</dbReference>
<organism evidence="1 2">
    <name type="scientific">Phyllachora maydis</name>
    <dbReference type="NCBI Taxonomy" id="1825666"/>
    <lineage>
        <taxon>Eukaryota</taxon>
        <taxon>Fungi</taxon>
        <taxon>Dikarya</taxon>
        <taxon>Ascomycota</taxon>
        <taxon>Pezizomycotina</taxon>
        <taxon>Sordariomycetes</taxon>
        <taxon>Sordariomycetidae</taxon>
        <taxon>Phyllachorales</taxon>
        <taxon>Phyllachoraceae</taxon>
        <taxon>Phyllachora</taxon>
    </lineage>
</organism>
<evidence type="ECO:0000313" key="2">
    <source>
        <dbReference type="Proteomes" id="UP001217918"/>
    </source>
</evidence>
<dbReference type="AlphaFoldDB" id="A0AAD9I303"/>
<protein>
    <recommendedName>
        <fullName evidence="3">Peroxisomal membrane protein 4</fullName>
    </recommendedName>
</protein>
<accession>A0AAD9I303</accession>
<keyword evidence="2" id="KW-1185">Reference proteome</keyword>
<dbReference type="Pfam" id="PF02466">
    <property type="entry name" value="Tim17"/>
    <property type="match status" value="1"/>
</dbReference>
<gene>
    <name evidence="1" type="ORF">P8C59_004238</name>
</gene>
<evidence type="ECO:0000313" key="1">
    <source>
        <dbReference type="EMBL" id="KAK2069684.1"/>
    </source>
</evidence>
<dbReference type="Proteomes" id="UP001217918">
    <property type="component" value="Unassembled WGS sequence"/>
</dbReference>
<sequence length="263" mass="29730">MFSHAQIPYITLRHQSHVPTRIHERARTLITASPLRMSLSGPLDSLRAAVERILLDPKYHDILAVIKGARNGMVYGTKVRFPHALVMIFLFRSGTLREKLWLVFRATQTHARNLAKFATIYKGTCYMLRHYGATPGKEGPYDTFIAGLLGGYIVFGQRSKRSGKISSVNQQIVIYIFARVALALARLAVKPGYGLPGASDPARSALISHYAWPVFASVSWAMVMHLFRWHAAELQPSLRSSMTYIYSNADQWDGLRTFLWHNK</sequence>
<evidence type="ECO:0008006" key="3">
    <source>
        <dbReference type="Google" id="ProtNLM"/>
    </source>
</evidence>
<dbReference type="PIRSF" id="PIRSF013674">
    <property type="entry name" value="PXMP4"/>
    <property type="match status" value="1"/>
</dbReference>
<name>A0AAD9I303_9PEZI</name>
<dbReference type="InterPro" id="IPR019531">
    <property type="entry name" value="Pmp4"/>
</dbReference>
<dbReference type="PANTHER" id="PTHR15460">
    <property type="entry name" value="PEROXISOMAL MEMBRANE PROTEIN 4"/>
    <property type="match status" value="1"/>
</dbReference>
<comment type="caution">
    <text evidence="1">The sequence shown here is derived from an EMBL/GenBank/DDBJ whole genome shotgun (WGS) entry which is preliminary data.</text>
</comment>
<proteinExistence type="predicted"/>